<organism evidence="1 2">
    <name type="scientific">Syphacia muris</name>
    <dbReference type="NCBI Taxonomy" id="451379"/>
    <lineage>
        <taxon>Eukaryota</taxon>
        <taxon>Metazoa</taxon>
        <taxon>Ecdysozoa</taxon>
        <taxon>Nematoda</taxon>
        <taxon>Chromadorea</taxon>
        <taxon>Rhabditida</taxon>
        <taxon>Spirurina</taxon>
        <taxon>Oxyuridomorpha</taxon>
        <taxon>Oxyuroidea</taxon>
        <taxon>Oxyuridae</taxon>
        <taxon>Syphacia</taxon>
    </lineage>
</organism>
<sequence length="48" mass="5294">MSCIEITGPTQLKSYLFNDEHPVDEDKIVVPGASVSSSSNFMRLAHEI</sequence>
<evidence type="ECO:0000313" key="2">
    <source>
        <dbReference type="WBParaSite" id="SMUV_0000175001-mRNA-1"/>
    </source>
</evidence>
<keyword evidence="1" id="KW-1185">Reference proteome</keyword>
<evidence type="ECO:0000313" key="1">
    <source>
        <dbReference type="Proteomes" id="UP000046393"/>
    </source>
</evidence>
<protein>
    <submittedName>
        <fullName evidence="2">Uncharacterized protein</fullName>
    </submittedName>
</protein>
<accession>A0A0N5AC74</accession>
<dbReference type="WBParaSite" id="SMUV_0000175001-mRNA-1">
    <property type="protein sequence ID" value="SMUV_0000175001-mRNA-1"/>
    <property type="gene ID" value="SMUV_0000175001"/>
</dbReference>
<name>A0A0N5AC74_9BILA</name>
<reference evidence="2" key="1">
    <citation type="submission" date="2017-02" db="UniProtKB">
        <authorList>
            <consortium name="WormBaseParasite"/>
        </authorList>
    </citation>
    <scope>IDENTIFICATION</scope>
</reference>
<dbReference type="Proteomes" id="UP000046393">
    <property type="component" value="Unplaced"/>
</dbReference>
<proteinExistence type="predicted"/>
<dbReference type="AlphaFoldDB" id="A0A0N5AC74"/>